<dbReference type="Pfam" id="PF01042">
    <property type="entry name" value="Ribonuc_L-PSP"/>
    <property type="match status" value="1"/>
</dbReference>
<comment type="caution">
    <text evidence="1">The sequence shown here is derived from an EMBL/GenBank/DDBJ whole genome shotgun (WGS) entry which is preliminary data.</text>
</comment>
<dbReference type="InterPro" id="IPR038743">
    <property type="entry name" value="YjgH-like"/>
</dbReference>
<protein>
    <submittedName>
        <fullName evidence="1">Uncharacterized protein</fullName>
    </submittedName>
</protein>
<name>A0A916RN35_9HYPH</name>
<reference evidence="1 2" key="1">
    <citation type="journal article" date="2014" name="Int. J. Syst. Evol. Microbiol.">
        <title>Complete genome sequence of Corynebacterium casei LMG S-19264T (=DSM 44701T), isolated from a smear-ripened cheese.</title>
        <authorList>
            <consortium name="US DOE Joint Genome Institute (JGI-PGF)"/>
            <person name="Walter F."/>
            <person name="Albersmeier A."/>
            <person name="Kalinowski J."/>
            <person name="Ruckert C."/>
        </authorList>
    </citation>
    <scope>NUCLEOTIDE SEQUENCE [LARGE SCALE GENOMIC DNA]</scope>
    <source>
        <strain evidence="1 2">CGMCC 1.15896</strain>
    </source>
</reference>
<organism evidence="1 2">
    <name type="scientific">Pelagibacterium lentulum</name>
    <dbReference type="NCBI Taxonomy" id="2029865"/>
    <lineage>
        <taxon>Bacteria</taxon>
        <taxon>Pseudomonadati</taxon>
        <taxon>Pseudomonadota</taxon>
        <taxon>Alphaproteobacteria</taxon>
        <taxon>Hyphomicrobiales</taxon>
        <taxon>Devosiaceae</taxon>
        <taxon>Pelagibacterium</taxon>
    </lineage>
</organism>
<evidence type="ECO:0000313" key="1">
    <source>
        <dbReference type="EMBL" id="GGA62668.1"/>
    </source>
</evidence>
<dbReference type="PANTHER" id="PTHR11803">
    <property type="entry name" value="2-IMINOBUTANOATE/2-IMINOPROPANOATE DEAMINASE RIDA"/>
    <property type="match status" value="1"/>
</dbReference>
<dbReference type="InterPro" id="IPR006175">
    <property type="entry name" value="YjgF/YER057c/UK114"/>
</dbReference>
<dbReference type="Proteomes" id="UP000596977">
    <property type="component" value="Unassembled WGS sequence"/>
</dbReference>
<keyword evidence="2" id="KW-1185">Reference proteome</keyword>
<dbReference type="Gene3D" id="3.30.1330.40">
    <property type="entry name" value="RutC-like"/>
    <property type="match status" value="1"/>
</dbReference>
<gene>
    <name evidence="1" type="ORF">GCM10011499_36260</name>
</gene>
<dbReference type="GO" id="GO:0005829">
    <property type="term" value="C:cytosol"/>
    <property type="evidence" value="ECO:0007669"/>
    <property type="project" value="TreeGrafter"/>
</dbReference>
<accession>A0A916RN35</accession>
<dbReference type="PANTHER" id="PTHR11803:SF44">
    <property type="entry name" value="RUTC FAMILY PROTEIN YJGH"/>
    <property type="match status" value="1"/>
</dbReference>
<dbReference type="CDD" id="cd02198">
    <property type="entry name" value="YjgH_like"/>
    <property type="match status" value="1"/>
</dbReference>
<dbReference type="AlphaFoldDB" id="A0A916RN35"/>
<sequence>MTAKPIVPTELQSYYDDWRMSPGLLVDGFLFLTGFTGARSDGTLSEDPETQMRNAFEKMGLVLRKADLDFSSVVEMTTYHVGLRDHLDLFKAVRSDYVREPFPAWTAIEVTGFVREGAIVEIRAIARQQ</sequence>
<dbReference type="GO" id="GO:0019239">
    <property type="term" value="F:deaminase activity"/>
    <property type="evidence" value="ECO:0007669"/>
    <property type="project" value="TreeGrafter"/>
</dbReference>
<dbReference type="SUPFAM" id="SSF55298">
    <property type="entry name" value="YjgF-like"/>
    <property type="match status" value="1"/>
</dbReference>
<proteinExistence type="predicted"/>
<dbReference type="InterPro" id="IPR035959">
    <property type="entry name" value="RutC-like_sf"/>
</dbReference>
<dbReference type="EMBL" id="BMKB01000009">
    <property type="protein sequence ID" value="GGA62668.1"/>
    <property type="molecule type" value="Genomic_DNA"/>
</dbReference>
<evidence type="ECO:0000313" key="2">
    <source>
        <dbReference type="Proteomes" id="UP000596977"/>
    </source>
</evidence>